<reference evidence="3" key="2">
    <citation type="submission" date="2015-01" db="EMBL/GenBank/DDBJ databases">
        <title>Evolutionary Origins and Diversification of the Mycorrhizal Mutualists.</title>
        <authorList>
            <consortium name="DOE Joint Genome Institute"/>
            <consortium name="Mycorrhizal Genomics Consortium"/>
            <person name="Kohler A."/>
            <person name="Kuo A."/>
            <person name="Nagy L.G."/>
            <person name="Floudas D."/>
            <person name="Copeland A."/>
            <person name="Barry K.W."/>
            <person name="Cichocki N."/>
            <person name="Veneault-Fourrey C."/>
            <person name="LaButti K."/>
            <person name="Lindquist E.A."/>
            <person name="Lipzen A."/>
            <person name="Lundell T."/>
            <person name="Morin E."/>
            <person name="Murat C."/>
            <person name="Riley R."/>
            <person name="Ohm R."/>
            <person name="Sun H."/>
            <person name="Tunlid A."/>
            <person name="Henrissat B."/>
            <person name="Grigoriev I.V."/>
            <person name="Hibbett D.S."/>
            <person name="Martin F."/>
        </authorList>
    </citation>
    <scope>NUCLEOTIDE SEQUENCE [LARGE SCALE GENOMIC DNA]</scope>
    <source>
        <strain evidence="3">h7</strain>
    </source>
</reference>
<feature type="region of interest" description="Disordered" evidence="1">
    <location>
        <begin position="920"/>
        <end position="954"/>
    </location>
</feature>
<feature type="compositionally biased region" description="Acidic residues" evidence="1">
    <location>
        <begin position="945"/>
        <end position="954"/>
    </location>
</feature>
<dbReference type="PANTHER" id="PTHR33096:SF1">
    <property type="entry name" value="CXC1-LIKE CYSTEINE CLUSTER ASSOCIATED WITH KDZ TRANSPOSASES DOMAIN-CONTAINING PROTEIN"/>
    <property type="match status" value="1"/>
</dbReference>
<feature type="compositionally biased region" description="Basic and acidic residues" evidence="1">
    <location>
        <begin position="380"/>
        <end position="392"/>
    </location>
</feature>
<dbReference type="Pfam" id="PF18758">
    <property type="entry name" value="KDZ"/>
    <property type="match status" value="1"/>
</dbReference>
<evidence type="ECO:0008006" key="4">
    <source>
        <dbReference type="Google" id="ProtNLM"/>
    </source>
</evidence>
<feature type="region of interest" description="Disordered" evidence="1">
    <location>
        <begin position="365"/>
        <end position="392"/>
    </location>
</feature>
<protein>
    <recommendedName>
        <fullName evidence="4">CxC1-like cysteine cluster associated with KDZ transposases domain-containing protein</fullName>
    </recommendedName>
</protein>
<organism evidence="2 3">
    <name type="scientific">Hebeloma cylindrosporum</name>
    <dbReference type="NCBI Taxonomy" id="76867"/>
    <lineage>
        <taxon>Eukaryota</taxon>
        <taxon>Fungi</taxon>
        <taxon>Dikarya</taxon>
        <taxon>Basidiomycota</taxon>
        <taxon>Agaricomycotina</taxon>
        <taxon>Agaricomycetes</taxon>
        <taxon>Agaricomycetidae</taxon>
        <taxon>Agaricales</taxon>
        <taxon>Agaricineae</taxon>
        <taxon>Hymenogastraceae</taxon>
        <taxon>Hebeloma</taxon>
    </lineage>
</organism>
<evidence type="ECO:0000313" key="2">
    <source>
        <dbReference type="EMBL" id="KIM39048.1"/>
    </source>
</evidence>
<sequence>MGMGEMAVRSHVSQASCPPTSMGIYTRKVRSKKTFACSSQSSGFSATGDRVRSQQTLSATALRQKLTLQKAASRRKLQALHEDEIAELKRSWELPPSMMVDAFESNDSEDDNLLHIADVLDGSVPLQSSHAGGEFFQILEEDNLQYERRQKRKETRTRRDRTNLRTEGFRRQMPAIVDAYLLWKESSDARSPRTPESTPTELEDGAICLQVIDAFDTYTADFETLVTDQGTPAAILRHGLIPCSPFNPTLAITIRVLELYRVTHLRCPHLAIQPFVKGLCDLHGTAFRPYLSTQFSICYDLYLQIRDDVKTRVDIALERQAQDWRLRNCCPACTYKLEGEDKLKFEMLGTMDGNDSQKRILRREVVETPAEDGAPTAGPSKERPDSRKAPGDYYLNRDRVDKWAKEVLLGKLRAADPTDDETEPNPCEGRWSNMITEITARMWGIFDETGVFLALCRHGFVLVVADMVQSGELSKYPLAVVEILLEAFGFGLGIGYDIGCGFGITLNNSPLGARARELSYKSLVGSFHGHAHNRLCQLSFLANYVEGMGLEDLEGCERFFSKSNALASSLRYASVFHRQQKIVEFMRHMDSFETYHNISEFLVNNYKQALDILKGEAALQKTLADQGIEGGEATFQETLEMEYLQKLLDWHAAELKVTKLRDTWHHHLTSTSAAAVEPPLTATAIPKPKRQLSEETKLRHAVENASKDLLSVQNLELRLELAARWQKGSDEWEATMNMSQTGYKLRKHIAKALSARSQAIHTALERYNSAAAGLSPPRASLSWESVVEYAFLADFDLLRDTRQDIRLRPWAKPAARLAMDTFFRMERAREEIKRLNVEVPRVITHMRDEDRFLRRKESEIRPTDSALAHQIQLRRLDRGRFTEVHRVRFSKLALLPGFTGDLSYGISVDRTRHEHEADAMEVDDSEGNGDADEMIPAGSLGLDLIGEEGGDDEDDIEEELAEEELLMEKFTVLSLTLDR</sequence>
<name>A0A0C2XMY8_HEBCY</name>
<dbReference type="HOGENOM" id="CLU_013084_2_0_1"/>
<feature type="compositionally biased region" description="Acidic residues" evidence="1">
    <location>
        <begin position="920"/>
        <end position="933"/>
    </location>
</feature>
<dbReference type="EMBL" id="KN831787">
    <property type="protein sequence ID" value="KIM39048.1"/>
    <property type="molecule type" value="Genomic_DNA"/>
</dbReference>
<evidence type="ECO:0000256" key="1">
    <source>
        <dbReference type="SAM" id="MobiDB-lite"/>
    </source>
</evidence>
<dbReference type="Proteomes" id="UP000053424">
    <property type="component" value="Unassembled WGS sequence"/>
</dbReference>
<keyword evidence="3" id="KW-1185">Reference proteome</keyword>
<evidence type="ECO:0000313" key="3">
    <source>
        <dbReference type="Proteomes" id="UP000053424"/>
    </source>
</evidence>
<dbReference type="OrthoDB" id="3246730at2759"/>
<proteinExistence type="predicted"/>
<gene>
    <name evidence="2" type="ORF">M413DRAFT_29617</name>
</gene>
<reference evidence="2 3" key="1">
    <citation type="submission" date="2014-04" db="EMBL/GenBank/DDBJ databases">
        <authorList>
            <consortium name="DOE Joint Genome Institute"/>
            <person name="Kuo A."/>
            <person name="Gay G."/>
            <person name="Dore J."/>
            <person name="Kohler A."/>
            <person name="Nagy L.G."/>
            <person name="Floudas D."/>
            <person name="Copeland A."/>
            <person name="Barry K.W."/>
            <person name="Cichocki N."/>
            <person name="Veneault-Fourrey C."/>
            <person name="LaButti K."/>
            <person name="Lindquist E.A."/>
            <person name="Lipzen A."/>
            <person name="Lundell T."/>
            <person name="Morin E."/>
            <person name="Murat C."/>
            <person name="Sun H."/>
            <person name="Tunlid A."/>
            <person name="Henrissat B."/>
            <person name="Grigoriev I.V."/>
            <person name="Hibbett D.S."/>
            <person name="Martin F."/>
            <person name="Nordberg H.P."/>
            <person name="Cantor M.N."/>
            <person name="Hua S.X."/>
        </authorList>
    </citation>
    <scope>NUCLEOTIDE SEQUENCE [LARGE SCALE GENOMIC DNA]</scope>
    <source>
        <strain evidence="3">h7</strain>
    </source>
</reference>
<accession>A0A0C2XMY8</accession>
<feature type="region of interest" description="Disordered" evidence="1">
    <location>
        <begin position="1"/>
        <end position="22"/>
    </location>
</feature>
<dbReference type="PANTHER" id="PTHR33096">
    <property type="entry name" value="CXC2 DOMAIN-CONTAINING PROTEIN"/>
    <property type="match status" value="1"/>
</dbReference>
<dbReference type="InterPro" id="IPR040521">
    <property type="entry name" value="KDZ"/>
</dbReference>
<dbReference type="AlphaFoldDB" id="A0A0C2XMY8"/>
<dbReference type="STRING" id="686832.A0A0C2XMY8"/>